<dbReference type="RefSeq" id="WP_249700109.1">
    <property type="nucleotide sequence ID" value="NZ_JAMFLX010000017.1"/>
</dbReference>
<evidence type="ECO:0000313" key="3">
    <source>
        <dbReference type="EMBL" id="MCL6270816.1"/>
    </source>
</evidence>
<sequence>MKTVEKYLDRIGFHGRVEDTLETFQQLHRAHLHTIPYENIEIRLGRKVSLDTDDGKIVVNGRGGYCYELNSLFAWLLRQIGFEVQLLSARLLSFYSDGNPGPEYEHLVLKFKAGDNWWLADVGHGEVFEMPMPLMSGIEQSEPLGDMCLLQTVIQTTPCWRN</sequence>
<comment type="caution">
    <text evidence="3">The sequence shown here is derived from an EMBL/GenBank/DDBJ whole genome shotgun (WGS) entry which is preliminary data.</text>
</comment>
<accession>A0ABT0PHT5</accession>
<dbReference type="InterPro" id="IPR001447">
    <property type="entry name" value="Arylamine_N-AcTrfase"/>
</dbReference>
<dbReference type="PRINTS" id="PR01543">
    <property type="entry name" value="ANATRNSFRASE"/>
</dbReference>
<evidence type="ECO:0000313" key="4">
    <source>
        <dbReference type="Proteomes" id="UP001203338"/>
    </source>
</evidence>
<comment type="similarity">
    <text evidence="1 2">Belongs to the arylamine N-acetyltransferase family.</text>
</comment>
<dbReference type="InterPro" id="IPR038765">
    <property type="entry name" value="Papain-like_cys_pep_sf"/>
</dbReference>
<dbReference type="Gene3D" id="3.30.2140.20">
    <property type="match status" value="1"/>
</dbReference>
<organism evidence="3 4">
    <name type="scientific">Parendozoicomonas callyspongiae</name>
    <dbReference type="NCBI Taxonomy" id="2942213"/>
    <lineage>
        <taxon>Bacteria</taxon>
        <taxon>Pseudomonadati</taxon>
        <taxon>Pseudomonadota</taxon>
        <taxon>Gammaproteobacteria</taxon>
        <taxon>Oceanospirillales</taxon>
        <taxon>Endozoicomonadaceae</taxon>
        <taxon>Parendozoicomonas</taxon>
    </lineage>
</organism>
<reference evidence="3 4" key="1">
    <citation type="submission" date="2022-05" db="EMBL/GenBank/DDBJ databases">
        <authorList>
            <person name="Park J.-S."/>
        </authorList>
    </citation>
    <scope>NUCLEOTIDE SEQUENCE [LARGE SCALE GENOMIC DNA]</scope>
    <source>
        <strain evidence="3 4">2012CJ34-2</strain>
    </source>
</reference>
<protein>
    <submittedName>
        <fullName evidence="3">Arylamine N-acetyltransferase</fullName>
    </submittedName>
</protein>
<dbReference type="EMBL" id="JAMFLX010000017">
    <property type="protein sequence ID" value="MCL6270816.1"/>
    <property type="molecule type" value="Genomic_DNA"/>
</dbReference>
<proteinExistence type="inferred from homology"/>
<dbReference type="Pfam" id="PF00797">
    <property type="entry name" value="Acetyltransf_2"/>
    <property type="match status" value="1"/>
</dbReference>
<gene>
    <name evidence="3" type="ORF">M3P05_12870</name>
</gene>
<dbReference type="InterPro" id="IPR053710">
    <property type="entry name" value="Arylamine_NAT_domain_sf"/>
</dbReference>
<dbReference type="SUPFAM" id="SSF54001">
    <property type="entry name" value="Cysteine proteinases"/>
    <property type="match status" value="1"/>
</dbReference>
<evidence type="ECO:0000256" key="2">
    <source>
        <dbReference type="RuleBase" id="RU003452"/>
    </source>
</evidence>
<dbReference type="PANTHER" id="PTHR11786:SF0">
    <property type="entry name" value="ARYLAMINE N-ACETYLTRANSFERASE 4-RELATED"/>
    <property type="match status" value="1"/>
</dbReference>
<dbReference type="Proteomes" id="UP001203338">
    <property type="component" value="Unassembled WGS sequence"/>
</dbReference>
<keyword evidence="4" id="KW-1185">Reference proteome</keyword>
<name>A0ABT0PHT5_9GAMM</name>
<evidence type="ECO:0000256" key="1">
    <source>
        <dbReference type="ARBA" id="ARBA00006547"/>
    </source>
</evidence>
<dbReference type="PANTHER" id="PTHR11786">
    <property type="entry name" value="N-HYDROXYARYLAMINE O-ACETYLTRANSFERASE"/>
    <property type="match status" value="1"/>
</dbReference>